<evidence type="ECO:0000256" key="3">
    <source>
        <dbReference type="RuleBase" id="RU364104"/>
    </source>
</evidence>
<gene>
    <name evidence="4" type="ORF">FRX31_031376</name>
</gene>
<reference evidence="4 5" key="1">
    <citation type="submission" date="2020-06" db="EMBL/GenBank/DDBJ databases">
        <title>Transcriptomic and genomic resources for Thalictrum thalictroides and T. hernandezii: Facilitating candidate gene discovery in an emerging model plant lineage.</title>
        <authorList>
            <person name="Arias T."/>
            <person name="Riano-Pachon D.M."/>
            <person name="Di Stilio V.S."/>
        </authorList>
    </citation>
    <scope>NUCLEOTIDE SEQUENCE [LARGE SCALE GENOMIC DNA]</scope>
    <source>
        <strain evidence="5">cv. WT478/WT964</strain>
        <tissue evidence="4">Leaves</tissue>
    </source>
</reference>
<dbReference type="EMBL" id="JABWDY010039287">
    <property type="protein sequence ID" value="KAF5179033.1"/>
    <property type="molecule type" value="Genomic_DNA"/>
</dbReference>
<keyword evidence="3" id="KW-0496">Mitochondrion</keyword>
<keyword evidence="5" id="KW-1185">Reference proteome</keyword>
<dbReference type="Proteomes" id="UP000554482">
    <property type="component" value="Unassembled WGS sequence"/>
</dbReference>
<dbReference type="OrthoDB" id="6224010at2759"/>
<dbReference type="GO" id="GO:0005739">
    <property type="term" value="C:mitochondrion"/>
    <property type="evidence" value="ECO:0007669"/>
    <property type="project" value="UniProtKB-SubCell"/>
</dbReference>
<comment type="subcellular location">
    <subcellularLocation>
        <location evidence="3">Mitochondrion</location>
    </subcellularLocation>
</comment>
<dbReference type="InterPro" id="IPR013892">
    <property type="entry name" value="Cyt_c_biogenesis_Cmc1-like"/>
</dbReference>
<dbReference type="PANTHER" id="PTHR22977:SF5">
    <property type="entry name" value="COX ASSEMBLY MITOCHONDRIAL PROTEIN HOMOLOG"/>
    <property type="match status" value="1"/>
</dbReference>
<evidence type="ECO:0000313" key="5">
    <source>
        <dbReference type="Proteomes" id="UP000554482"/>
    </source>
</evidence>
<dbReference type="Pfam" id="PF08583">
    <property type="entry name" value="Cmc1"/>
    <property type="match status" value="1"/>
</dbReference>
<dbReference type="PANTHER" id="PTHR22977">
    <property type="entry name" value="COX ASSEMBLY MITOCHONDRIAL PROTEIN"/>
    <property type="match status" value="1"/>
</dbReference>
<comment type="caution">
    <text evidence="4">The sequence shown here is derived from an EMBL/GenBank/DDBJ whole genome shotgun (WGS) entry which is preliminary data.</text>
</comment>
<protein>
    <recommendedName>
        <fullName evidence="3">COX assembly mitochondrial protein</fullName>
    </recommendedName>
</protein>
<comment type="similarity">
    <text evidence="1 3">Belongs to the CMC family.</text>
</comment>
<evidence type="ECO:0000256" key="2">
    <source>
        <dbReference type="ARBA" id="ARBA00023157"/>
    </source>
</evidence>
<keyword evidence="2" id="KW-1015">Disulfide bond</keyword>
<name>A0A7J6V2D3_THATH</name>
<dbReference type="AlphaFoldDB" id="A0A7J6V2D3"/>
<evidence type="ECO:0000256" key="1">
    <source>
        <dbReference type="ARBA" id="ARBA00007347"/>
    </source>
</evidence>
<evidence type="ECO:0000313" key="4">
    <source>
        <dbReference type="EMBL" id="KAF5179033.1"/>
    </source>
</evidence>
<accession>A0A7J6V2D3</accession>
<organism evidence="4 5">
    <name type="scientific">Thalictrum thalictroides</name>
    <name type="common">Rue-anemone</name>
    <name type="synonym">Anemone thalictroides</name>
    <dbReference type="NCBI Taxonomy" id="46969"/>
    <lineage>
        <taxon>Eukaryota</taxon>
        <taxon>Viridiplantae</taxon>
        <taxon>Streptophyta</taxon>
        <taxon>Embryophyta</taxon>
        <taxon>Tracheophyta</taxon>
        <taxon>Spermatophyta</taxon>
        <taxon>Magnoliopsida</taxon>
        <taxon>Ranunculales</taxon>
        <taxon>Ranunculaceae</taxon>
        <taxon>Thalictroideae</taxon>
        <taxon>Thalictrum</taxon>
    </lineage>
</organism>
<proteinExistence type="inferred from homology"/>
<sequence>MGYVQEARENHVKKKVEEALRSKMKQKALKECEYYTSRYAECASGRTLSVVWQCRKQAKELNVCLHEYTSDSVLEEMKKAYMLQQDDKGSLNVGAS</sequence>